<dbReference type="eggNOG" id="COG0503">
    <property type="taxonomic scope" value="Bacteria"/>
</dbReference>
<dbReference type="Gene3D" id="3.40.50.2020">
    <property type="match status" value="1"/>
</dbReference>
<protein>
    <recommendedName>
        <fullName evidence="3">Phosphoribosyltransferase</fullName>
    </recommendedName>
</protein>
<reference evidence="1 2" key="1">
    <citation type="journal article" date="2013" name="Appl. Environ. Microbiol.">
        <title>Genome analysis suggests that the soil oligotrophic bacterium Agromonas oligotrophica (Bradyrhizobium oligotrophicum) is a nitrogen-fixing symbiont of Aeschynomene indica.</title>
        <authorList>
            <person name="Okubo T."/>
            <person name="Fukushima S."/>
            <person name="Itakura M."/>
            <person name="Oshima K."/>
            <person name="Longtonglang A."/>
            <person name="Teaumroong N."/>
            <person name="Mitsui H."/>
            <person name="Hattori M."/>
            <person name="Hattori R."/>
            <person name="Hattori T."/>
            <person name="Minamisawa K."/>
        </authorList>
    </citation>
    <scope>NUCLEOTIDE SEQUENCE [LARGE SCALE GENOMIC DNA]</scope>
    <source>
        <strain evidence="1 2">S58</strain>
    </source>
</reference>
<organism evidence="1 2">
    <name type="scientific">Bradyrhizobium oligotrophicum S58</name>
    <dbReference type="NCBI Taxonomy" id="1245469"/>
    <lineage>
        <taxon>Bacteria</taxon>
        <taxon>Pseudomonadati</taxon>
        <taxon>Pseudomonadota</taxon>
        <taxon>Alphaproteobacteria</taxon>
        <taxon>Hyphomicrobiales</taxon>
        <taxon>Nitrobacteraceae</taxon>
        <taxon>Bradyrhizobium</taxon>
    </lineage>
</organism>
<evidence type="ECO:0008006" key="3">
    <source>
        <dbReference type="Google" id="ProtNLM"/>
    </source>
</evidence>
<evidence type="ECO:0000313" key="1">
    <source>
        <dbReference type="EMBL" id="BAM90372.1"/>
    </source>
</evidence>
<dbReference type="STRING" id="1245469.S58_43870"/>
<name>M4Z9Z3_9BRAD</name>
<evidence type="ECO:0000313" key="2">
    <source>
        <dbReference type="Proteomes" id="UP000011841"/>
    </source>
</evidence>
<dbReference type="InterPro" id="IPR029057">
    <property type="entry name" value="PRTase-like"/>
</dbReference>
<dbReference type="KEGG" id="aol:S58_43870"/>
<dbReference type="CDD" id="cd06223">
    <property type="entry name" value="PRTases_typeI"/>
    <property type="match status" value="1"/>
</dbReference>
<dbReference type="HOGENOM" id="CLU_1173658_0_0_5"/>
<proteinExistence type="predicted"/>
<dbReference type="InterPro" id="IPR000836">
    <property type="entry name" value="PRTase_dom"/>
</dbReference>
<dbReference type="PATRIC" id="fig|1245469.3.peg.4493"/>
<sequence>MRDAPRHQQDWVLTSPPLQGLPCGANLVCRAAYGMIAKALPPGMTLRLDAMQIQGSRKPIDSEADFKGYNDYSKHDLKTRQHFHLARDQPARYDLSNFAGRRVIFVNDINVTGTQLAVITKLLDGAGVERLDVLLIVNVERPIGRTFPQIESEINASSLAGLPDFIAFLRDGEFEATGKLISRLLSHDPDELAAIFDALRPSGRRVLHRAILQEGLYGGRFFKERMQVVERAVLEE</sequence>
<dbReference type="EMBL" id="AP012603">
    <property type="protein sequence ID" value="BAM90372.1"/>
    <property type="molecule type" value="Genomic_DNA"/>
</dbReference>
<keyword evidence="2" id="KW-1185">Reference proteome</keyword>
<gene>
    <name evidence="1" type="ORF">S58_43870</name>
</gene>
<dbReference type="Proteomes" id="UP000011841">
    <property type="component" value="Chromosome"/>
</dbReference>
<dbReference type="SUPFAM" id="SSF53271">
    <property type="entry name" value="PRTase-like"/>
    <property type="match status" value="1"/>
</dbReference>
<dbReference type="AlphaFoldDB" id="M4Z9Z3"/>
<accession>M4Z9Z3</accession>